<dbReference type="Pfam" id="PF13456">
    <property type="entry name" value="RVT_3"/>
    <property type="match status" value="1"/>
</dbReference>
<dbReference type="Proteomes" id="UP001530293">
    <property type="component" value="Unassembled WGS sequence"/>
</dbReference>
<dbReference type="PANTHER" id="PTHR46387">
    <property type="entry name" value="POLYNUCLEOTIDYL TRANSFERASE, RIBONUCLEASE H-LIKE SUPERFAMILY PROTEIN"/>
    <property type="match status" value="1"/>
</dbReference>
<reference evidence="2 3" key="1">
    <citation type="submission" date="2024-10" db="EMBL/GenBank/DDBJ databases">
        <title>Updated reference genomes for cyclostephanoid diatoms.</title>
        <authorList>
            <person name="Roberts W.R."/>
            <person name="Alverson A.J."/>
        </authorList>
    </citation>
    <scope>NUCLEOTIDE SEQUENCE [LARGE SCALE GENOMIC DNA]</scope>
    <source>
        <strain evidence="2 3">AJA232-27</strain>
    </source>
</reference>
<comment type="caution">
    <text evidence="2">The sequence shown here is derived from an EMBL/GenBank/DDBJ whole genome shotgun (WGS) entry which is preliminary data.</text>
</comment>
<protein>
    <recommendedName>
        <fullName evidence="1">RNase H type-1 domain-containing protein</fullName>
    </recommendedName>
</protein>
<dbReference type="InterPro" id="IPR002156">
    <property type="entry name" value="RNaseH_domain"/>
</dbReference>
<sequence>MDEYGAKCNHIVNGNKYLGYGISNNQAEYQGLIEGLEYLHGYGYSCNKLYIRGDSEIVINQMEGTYNVNSPNIRPYYNTAQKTLDSINVDWTYFRHVSRSSNWEADSLANQAIDG</sequence>
<accession>A0ABD3M3D4</accession>
<feature type="domain" description="RNase H type-1" evidence="1">
    <location>
        <begin position="1"/>
        <end position="114"/>
    </location>
</feature>
<evidence type="ECO:0000259" key="1">
    <source>
        <dbReference type="PROSITE" id="PS50879"/>
    </source>
</evidence>
<dbReference type="PANTHER" id="PTHR46387:SF2">
    <property type="entry name" value="RIBONUCLEASE HI"/>
    <property type="match status" value="1"/>
</dbReference>
<evidence type="ECO:0000313" key="2">
    <source>
        <dbReference type="EMBL" id="KAL3758509.1"/>
    </source>
</evidence>
<organism evidence="2 3">
    <name type="scientific">Discostella pseudostelligera</name>
    <dbReference type="NCBI Taxonomy" id="259834"/>
    <lineage>
        <taxon>Eukaryota</taxon>
        <taxon>Sar</taxon>
        <taxon>Stramenopiles</taxon>
        <taxon>Ochrophyta</taxon>
        <taxon>Bacillariophyta</taxon>
        <taxon>Coscinodiscophyceae</taxon>
        <taxon>Thalassiosirophycidae</taxon>
        <taxon>Stephanodiscales</taxon>
        <taxon>Stephanodiscaceae</taxon>
        <taxon>Discostella</taxon>
    </lineage>
</organism>
<name>A0ABD3M3D4_9STRA</name>
<dbReference type="EMBL" id="JALLBG020000228">
    <property type="protein sequence ID" value="KAL3758509.1"/>
    <property type="molecule type" value="Genomic_DNA"/>
</dbReference>
<dbReference type="InterPro" id="IPR012337">
    <property type="entry name" value="RNaseH-like_sf"/>
</dbReference>
<dbReference type="Gene3D" id="3.30.420.10">
    <property type="entry name" value="Ribonuclease H-like superfamily/Ribonuclease H"/>
    <property type="match status" value="1"/>
</dbReference>
<dbReference type="CDD" id="cd09279">
    <property type="entry name" value="RNase_HI_like"/>
    <property type="match status" value="1"/>
</dbReference>
<evidence type="ECO:0000313" key="3">
    <source>
        <dbReference type="Proteomes" id="UP001530293"/>
    </source>
</evidence>
<proteinExistence type="predicted"/>
<dbReference type="PROSITE" id="PS50879">
    <property type="entry name" value="RNASE_H_1"/>
    <property type="match status" value="1"/>
</dbReference>
<dbReference type="AlphaFoldDB" id="A0ABD3M3D4"/>
<dbReference type="InterPro" id="IPR036397">
    <property type="entry name" value="RNaseH_sf"/>
</dbReference>
<keyword evidence="3" id="KW-1185">Reference proteome</keyword>
<dbReference type="SUPFAM" id="SSF53098">
    <property type="entry name" value="Ribonuclease H-like"/>
    <property type="match status" value="1"/>
</dbReference>
<gene>
    <name evidence="2" type="ORF">ACHAWU_008263</name>
</gene>